<name>A0A6J3M705_9PEZI</name>
<reference evidence="2" key="1">
    <citation type="submission" date="2020-01" db="EMBL/GenBank/DDBJ databases">
        <authorList>
            <consortium name="DOE Joint Genome Institute"/>
            <person name="Haridas S."/>
            <person name="Albert R."/>
            <person name="Binder M."/>
            <person name="Bloem J."/>
            <person name="Labutti K."/>
            <person name="Salamov A."/>
            <person name="Andreopoulos B."/>
            <person name="Baker S.E."/>
            <person name="Barry K."/>
            <person name="Bills G."/>
            <person name="Bluhm B.H."/>
            <person name="Cannon C."/>
            <person name="Castanera R."/>
            <person name="Culley D.E."/>
            <person name="Daum C."/>
            <person name="Ezra D."/>
            <person name="Gonzalez J.B."/>
            <person name="Henrissat B."/>
            <person name="Kuo A."/>
            <person name="Liang C."/>
            <person name="Lipzen A."/>
            <person name="Lutzoni F."/>
            <person name="Magnuson J."/>
            <person name="Mondo S."/>
            <person name="Nolan M."/>
            <person name="Ohm R."/>
            <person name="Pangilinan J."/>
            <person name="Park H.-J."/>
            <person name="Ramirez L."/>
            <person name="Alfaro M."/>
            <person name="Sun H."/>
            <person name="Tritt A."/>
            <person name="Yoshinaga Y."/>
            <person name="Zwiers L.-H."/>
            <person name="Turgeon B.G."/>
            <person name="Goodwin S.B."/>
            <person name="Spatafora J.W."/>
            <person name="Crous P.W."/>
            <person name="Grigoriev I.V."/>
        </authorList>
    </citation>
    <scope>NUCLEOTIDE SEQUENCE</scope>
    <source>
        <strain evidence="2">CBS 342.82</strain>
    </source>
</reference>
<organism evidence="2">
    <name type="scientific">Dissoconium aciculare CBS 342.82</name>
    <dbReference type="NCBI Taxonomy" id="1314786"/>
    <lineage>
        <taxon>Eukaryota</taxon>
        <taxon>Fungi</taxon>
        <taxon>Dikarya</taxon>
        <taxon>Ascomycota</taxon>
        <taxon>Pezizomycotina</taxon>
        <taxon>Dothideomycetes</taxon>
        <taxon>Dothideomycetidae</taxon>
        <taxon>Mycosphaerellales</taxon>
        <taxon>Dissoconiaceae</taxon>
        <taxon>Dissoconium</taxon>
    </lineage>
</organism>
<keyword evidence="1" id="KW-1185">Reference proteome</keyword>
<reference evidence="2" key="3">
    <citation type="submission" date="2025-08" db="UniProtKB">
        <authorList>
            <consortium name="RefSeq"/>
        </authorList>
    </citation>
    <scope>IDENTIFICATION</scope>
    <source>
        <strain evidence="2">CBS 342.82</strain>
    </source>
</reference>
<evidence type="ECO:0000313" key="1">
    <source>
        <dbReference type="Proteomes" id="UP000504637"/>
    </source>
</evidence>
<dbReference type="Proteomes" id="UP000504637">
    <property type="component" value="Unplaced"/>
</dbReference>
<protein>
    <submittedName>
        <fullName evidence="2">Uncharacterized protein</fullName>
    </submittedName>
</protein>
<gene>
    <name evidence="2" type="ORF">K489DRAFT_213014</name>
</gene>
<reference evidence="2" key="2">
    <citation type="submission" date="2020-04" db="EMBL/GenBank/DDBJ databases">
        <authorList>
            <consortium name="NCBI Genome Project"/>
        </authorList>
    </citation>
    <scope>NUCLEOTIDE SEQUENCE</scope>
    <source>
        <strain evidence="2">CBS 342.82</strain>
    </source>
</reference>
<dbReference type="GeneID" id="54357468"/>
<dbReference type="RefSeq" id="XP_033459678.1">
    <property type="nucleotide sequence ID" value="XM_033599669.1"/>
</dbReference>
<evidence type="ECO:0000313" key="2">
    <source>
        <dbReference type="RefSeq" id="XP_033459678.1"/>
    </source>
</evidence>
<proteinExistence type="predicted"/>
<dbReference type="AlphaFoldDB" id="A0A6J3M705"/>
<sequence length="196" mass="22762">MWMLLSWIEDIRLRYAEIIRGEFPRFQTSLHKQNASPADLFLRLTRHIHVSQRAVRDKDIVACIAPCNTQEKRKFIIGRGAEERSDHLISQYLAKTNRPNVKAQHHLPGLRTTMNKDNQFQTLAVVSVISPPKHPPRRKKERGWQKVICFPLIPSLPARLYVNKKVFPIMSNPIGRRRISLFTLFVSLIIVALRGK</sequence>
<accession>A0A6J3M705</accession>